<evidence type="ECO:0000313" key="1">
    <source>
        <dbReference type="EMBL" id="CDH47382.1"/>
    </source>
</evidence>
<dbReference type="GO" id="GO:0030234">
    <property type="term" value="F:enzyme regulator activity"/>
    <property type="evidence" value="ECO:0007669"/>
    <property type="project" value="InterPro"/>
</dbReference>
<sequence length="97" mass="10560">MQPVKRIEIIMDSTGLGKVAKTLENIGVSGYTVIRDVTGSGDRGIRPGDEITDVFKNTYVMTACPAEKVSQIVEAIRPILKRFGGVCLVSDALWIIH</sequence>
<dbReference type="RefSeq" id="WP_034436284.1">
    <property type="nucleotide sequence ID" value="NZ_CBTK010000298.1"/>
</dbReference>
<protein>
    <submittedName>
        <fullName evidence="1">Nitrogen regulatory protein P-II</fullName>
    </submittedName>
</protein>
<comment type="caution">
    <text evidence="1">The sequence shown here is derived from an EMBL/GenBank/DDBJ whole genome shotgun (WGS) entry which is preliminary data.</text>
</comment>
<dbReference type="Proteomes" id="UP000019184">
    <property type="component" value="Unassembled WGS sequence"/>
</dbReference>
<dbReference type="EMBL" id="CBTK010000298">
    <property type="protein sequence ID" value="CDH47382.1"/>
    <property type="molecule type" value="Genomic_DNA"/>
</dbReference>
<name>A0A7U7GFD6_9GAMM</name>
<dbReference type="InterPro" id="IPR011322">
    <property type="entry name" value="N-reg_PII-like_a/b"/>
</dbReference>
<organism evidence="1 2">
    <name type="scientific">Candidatus Contendobacter odensis Run_B_J11</name>
    <dbReference type="NCBI Taxonomy" id="1400861"/>
    <lineage>
        <taxon>Bacteria</taxon>
        <taxon>Pseudomonadati</taxon>
        <taxon>Pseudomonadota</taxon>
        <taxon>Gammaproteobacteria</taxon>
        <taxon>Candidatus Competibacteraceae</taxon>
        <taxon>Candidatus Contendibacter</taxon>
    </lineage>
</organism>
<gene>
    <name evidence="1" type="ORF">BN874_80072</name>
</gene>
<dbReference type="Gene3D" id="3.30.70.120">
    <property type="match status" value="1"/>
</dbReference>
<dbReference type="InterPro" id="IPR015867">
    <property type="entry name" value="N-reg_PII/ATP_PRibTrfase_C"/>
</dbReference>
<dbReference type="GO" id="GO:0006808">
    <property type="term" value="P:regulation of nitrogen utilization"/>
    <property type="evidence" value="ECO:0007669"/>
    <property type="project" value="InterPro"/>
</dbReference>
<dbReference type="InterPro" id="IPR002187">
    <property type="entry name" value="N-reg_PII"/>
</dbReference>
<evidence type="ECO:0000313" key="2">
    <source>
        <dbReference type="Proteomes" id="UP000019184"/>
    </source>
</evidence>
<keyword evidence="2" id="KW-1185">Reference proteome</keyword>
<dbReference type="OrthoDB" id="281081at2"/>
<accession>A0A7U7GFD6</accession>
<proteinExistence type="predicted"/>
<reference evidence="1 2" key="1">
    <citation type="journal article" date="2014" name="ISME J.">
        <title>Candidatus Competibacter-lineage genomes retrieved from metagenomes reveal functional metabolic diversity.</title>
        <authorList>
            <person name="McIlroy S.J."/>
            <person name="Albertsen M."/>
            <person name="Andresen E.K."/>
            <person name="Saunders A.M."/>
            <person name="Kristiansen R."/>
            <person name="Stokholm-Bjerregaard M."/>
            <person name="Nielsen K.L."/>
            <person name="Nielsen P.H."/>
        </authorList>
    </citation>
    <scope>NUCLEOTIDE SEQUENCE [LARGE SCALE GENOMIC DNA]</scope>
    <source>
        <strain evidence="1 2">Run_B_J11</strain>
    </source>
</reference>
<dbReference type="SMART" id="SM00938">
    <property type="entry name" value="P-II"/>
    <property type="match status" value="1"/>
</dbReference>
<dbReference type="AlphaFoldDB" id="A0A7U7GFD6"/>
<dbReference type="SUPFAM" id="SSF54913">
    <property type="entry name" value="GlnB-like"/>
    <property type="match status" value="1"/>
</dbReference>
<dbReference type="Pfam" id="PF00543">
    <property type="entry name" value="P-II"/>
    <property type="match status" value="1"/>
</dbReference>